<dbReference type="SUPFAM" id="SSF103473">
    <property type="entry name" value="MFS general substrate transporter"/>
    <property type="match status" value="1"/>
</dbReference>
<evidence type="ECO:0000256" key="2">
    <source>
        <dbReference type="ARBA" id="ARBA00022989"/>
    </source>
</evidence>
<dbReference type="PANTHER" id="PTHR23527:SF1">
    <property type="entry name" value="BLL3282 PROTEIN"/>
    <property type="match status" value="1"/>
</dbReference>
<keyword evidence="3 4" id="KW-0472">Membrane</keyword>
<gene>
    <name evidence="6" type="ORF">SAMN02745124_01955</name>
</gene>
<feature type="transmembrane region" description="Helical" evidence="4">
    <location>
        <begin position="312"/>
        <end position="332"/>
    </location>
</feature>
<evidence type="ECO:0000313" key="7">
    <source>
        <dbReference type="Proteomes" id="UP000184139"/>
    </source>
</evidence>
<reference evidence="6 7" key="1">
    <citation type="submission" date="2016-11" db="EMBL/GenBank/DDBJ databases">
        <authorList>
            <person name="Jaros S."/>
            <person name="Januszkiewicz K."/>
            <person name="Wedrychowicz H."/>
        </authorList>
    </citation>
    <scope>NUCLEOTIDE SEQUENCE [LARGE SCALE GENOMIC DNA]</scope>
    <source>
        <strain evidence="6 7">DSM 9705</strain>
    </source>
</reference>
<feature type="transmembrane region" description="Helical" evidence="4">
    <location>
        <begin position="253"/>
        <end position="274"/>
    </location>
</feature>
<feature type="transmembrane region" description="Helical" evidence="4">
    <location>
        <begin position="286"/>
        <end position="306"/>
    </location>
</feature>
<feature type="transmembrane region" description="Helical" evidence="4">
    <location>
        <begin position="54"/>
        <end position="76"/>
    </location>
</feature>
<organism evidence="6 7">
    <name type="scientific">Desulfofustis glycolicus DSM 9705</name>
    <dbReference type="NCBI Taxonomy" id="1121409"/>
    <lineage>
        <taxon>Bacteria</taxon>
        <taxon>Pseudomonadati</taxon>
        <taxon>Thermodesulfobacteriota</taxon>
        <taxon>Desulfobulbia</taxon>
        <taxon>Desulfobulbales</taxon>
        <taxon>Desulfocapsaceae</taxon>
        <taxon>Desulfofustis</taxon>
    </lineage>
</organism>
<dbReference type="EMBL" id="FQXS01000010">
    <property type="protein sequence ID" value="SHH80153.1"/>
    <property type="molecule type" value="Genomic_DNA"/>
</dbReference>
<evidence type="ECO:0000259" key="5">
    <source>
        <dbReference type="PROSITE" id="PS50850"/>
    </source>
</evidence>
<dbReference type="PROSITE" id="PS50850">
    <property type="entry name" value="MFS"/>
    <property type="match status" value="1"/>
</dbReference>
<dbReference type="PANTHER" id="PTHR23527">
    <property type="entry name" value="BLL3282 PROTEIN"/>
    <property type="match status" value="1"/>
</dbReference>
<feature type="transmembrane region" description="Helical" evidence="4">
    <location>
        <begin position="381"/>
        <end position="400"/>
    </location>
</feature>
<dbReference type="Proteomes" id="UP000184139">
    <property type="component" value="Unassembled WGS sequence"/>
</dbReference>
<feature type="domain" description="Major facilitator superfamily (MFS) profile" evidence="5">
    <location>
        <begin position="16"/>
        <end position="404"/>
    </location>
</feature>
<feature type="transmembrane region" description="Helical" evidence="4">
    <location>
        <begin position="221"/>
        <end position="247"/>
    </location>
</feature>
<keyword evidence="7" id="KW-1185">Reference proteome</keyword>
<evidence type="ECO:0000313" key="6">
    <source>
        <dbReference type="EMBL" id="SHH80153.1"/>
    </source>
</evidence>
<evidence type="ECO:0000256" key="4">
    <source>
        <dbReference type="SAM" id="Phobius"/>
    </source>
</evidence>
<protein>
    <submittedName>
        <fullName evidence="6">Cyanate permease</fullName>
    </submittedName>
</protein>
<proteinExistence type="predicted"/>
<feature type="transmembrane region" description="Helical" evidence="4">
    <location>
        <begin position="88"/>
        <end position="114"/>
    </location>
</feature>
<name>A0A1M5VZ03_9BACT</name>
<dbReference type="AlphaFoldDB" id="A0A1M5VZ03"/>
<dbReference type="InterPro" id="IPR036259">
    <property type="entry name" value="MFS_trans_sf"/>
</dbReference>
<dbReference type="GO" id="GO:0022857">
    <property type="term" value="F:transmembrane transporter activity"/>
    <property type="evidence" value="ECO:0007669"/>
    <property type="project" value="InterPro"/>
</dbReference>
<evidence type="ECO:0000256" key="3">
    <source>
        <dbReference type="ARBA" id="ARBA00023136"/>
    </source>
</evidence>
<feature type="transmembrane region" description="Helical" evidence="4">
    <location>
        <begin position="353"/>
        <end position="375"/>
    </location>
</feature>
<dbReference type="Pfam" id="PF07690">
    <property type="entry name" value="MFS_1"/>
    <property type="match status" value="1"/>
</dbReference>
<dbReference type="STRING" id="1121409.SAMN02745124_01955"/>
<keyword evidence="2 4" id="KW-1133">Transmembrane helix</keyword>
<dbReference type="InterPro" id="IPR052952">
    <property type="entry name" value="MFS-Transporter"/>
</dbReference>
<accession>A0A1M5VZ03</accession>
<feature type="transmembrane region" description="Helical" evidence="4">
    <location>
        <begin position="167"/>
        <end position="190"/>
    </location>
</feature>
<evidence type="ECO:0000256" key="1">
    <source>
        <dbReference type="ARBA" id="ARBA00022692"/>
    </source>
</evidence>
<dbReference type="Gene3D" id="1.20.1250.20">
    <property type="entry name" value="MFS general substrate transporter like domains"/>
    <property type="match status" value="2"/>
</dbReference>
<dbReference type="OrthoDB" id="9793415at2"/>
<dbReference type="RefSeq" id="WP_084540581.1">
    <property type="nucleotide sequence ID" value="NZ_FQXS01000010.1"/>
</dbReference>
<sequence length="406" mass="42683">MSTEPSSSGGHGHNLLLVLLLVTGVQAMATLSVLSLATLAPAVSAHFGVGAHFVGYQVSIIYISAAAISLIAGTLVRRWGAVATSQYALLLCIAGVLGLSTGNLLIVVAGSLLIGAGYGLTNPAASHLLFRFAPAAHRNLLFSIKQTAVPLGGVLAGLMLPALTALAGWRVALLAGSGLSAALFLILHLYRRHFDSDREPGRPLRKNLHYAMRLLAQRRDLIRLSIMAFCFSATQLSLMSFAVSMLVQDLATSLVIAGTVVSLMQGFGAFGRIFWGTIADRFTSGIPVLIIIGILSIASSLVMVFIDRTWPFAAVIALLCVFGACAIGWNGVFLAEVARVSRPEEVGSMTGMVLFFTFSGVVVGPTFFATVYGIIGSYPMAYGIMALFPIIGTLSLRGLGSTSPRH</sequence>
<dbReference type="InterPro" id="IPR011701">
    <property type="entry name" value="MFS"/>
</dbReference>
<dbReference type="InterPro" id="IPR020846">
    <property type="entry name" value="MFS_dom"/>
</dbReference>
<keyword evidence="1 4" id="KW-0812">Transmembrane</keyword>